<comment type="subunit">
    <text evidence="2">Interacts transiently with the RNA polymerase catalytic core formed by RpoA, RpoB, RpoC and RpoZ (2 alpha, 1 beta, 1 beta' and 1 omega subunit) to form the RNA polymerase holoenzyme that can initiate transcription.</text>
</comment>
<dbReference type="InterPro" id="IPR013325">
    <property type="entry name" value="RNA_pol_sigma_r2"/>
</dbReference>
<dbReference type="InterPro" id="IPR014284">
    <property type="entry name" value="RNA_pol_sigma-70_dom"/>
</dbReference>
<dbReference type="Gene3D" id="3.10.450.50">
    <property type="match status" value="1"/>
</dbReference>
<dbReference type="EMBL" id="VBZC01000026">
    <property type="protein sequence ID" value="TLS43770.1"/>
    <property type="molecule type" value="Genomic_DNA"/>
</dbReference>
<keyword evidence="4" id="KW-0731">Sigma factor</keyword>
<accession>A0A5R9FPC0</accession>
<evidence type="ECO:0000256" key="3">
    <source>
        <dbReference type="ARBA" id="ARBA00023015"/>
    </source>
</evidence>
<dbReference type="PANTHER" id="PTHR30173:SF43">
    <property type="entry name" value="ECF RNA POLYMERASE SIGMA FACTOR SIGI-RELATED"/>
    <property type="match status" value="1"/>
</dbReference>
<dbReference type="InterPro" id="IPR007627">
    <property type="entry name" value="RNA_pol_sigma70_r2"/>
</dbReference>
<dbReference type="InterPro" id="IPR032710">
    <property type="entry name" value="NTF2-like_dom_sf"/>
</dbReference>
<feature type="region of interest" description="Disordered" evidence="6">
    <location>
        <begin position="78"/>
        <end position="99"/>
    </location>
</feature>
<dbReference type="InterPro" id="IPR036388">
    <property type="entry name" value="WH-like_DNA-bd_sf"/>
</dbReference>
<organism evidence="9 10">
    <name type="scientific">Streptomyces montanus</name>
    <dbReference type="NCBI Taxonomy" id="2580423"/>
    <lineage>
        <taxon>Bacteria</taxon>
        <taxon>Bacillati</taxon>
        <taxon>Actinomycetota</taxon>
        <taxon>Actinomycetes</taxon>
        <taxon>Kitasatosporales</taxon>
        <taxon>Streptomycetaceae</taxon>
        <taxon>Streptomyces</taxon>
    </lineage>
</organism>
<evidence type="ECO:0000313" key="10">
    <source>
        <dbReference type="Proteomes" id="UP000305906"/>
    </source>
</evidence>
<evidence type="ECO:0000256" key="2">
    <source>
        <dbReference type="ARBA" id="ARBA00011344"/>
    </source>
</evidence>
<proteinExistence type="inferred from homology"/>
<dbReference type="Pfam" id="PF04542">
    <property type="entry name" value="Sigma70_r2"/>
    <property type="match status" value="1"/>
</dbReference>
<dbReference type="SUPFAM" id="SSF88946">
    <property type="entry name" value="Sigma2 domain of RNA polymerase sigma factors"/>
    <property type="match status" value="1"/>
</dbReference>
<gene>
    <name evidence="9" type="ORF">FE633_23505</name>
</gene>
<keyword evidence="5" id="KW-0804">Transcription</keyword>
<reference evidence="9 10" key="1">
    <citation type="submission" date="2019-05" db="EMBL/GenBank/DDBJ databases">
        <title>Streptomyces sp. NEAU-C151, a novel actinomycete isolated from soil.</title>
        <authorList>
            <person name="Han L."/>
            <person name="Jiang H."/>
        </authorList>
    </citation>
    <scope>NUCLEOTIDE SEQUENCE [LARGE SCALE GENOMIC DNA]</scope>
    <source>
        <strain evidence="9 10">NEAU-C151</strain>
    </source>
</reference>
<protein>
    <submittedName>
        <fullName evidence="9">Sigma-70 family RNA polymerase sigma factor</fullName>
    </submittedName>
</protein>
<dbReference type="SUPFAM" id="SSF88659">
    <property type="entry name" value="Sigma3 and sigma4 domains of RNA polymerase sigma factors"/>
    <property type="match status" value="1"/>
</dbReference>
<evidence type="ECO:0000313" key="9">
    <source>
        <dbReference type="EMBL" id="TLS43770.1"/>
    </source>
</evidence>
<dbReference type="InterPro" id="IPR052704">
    <property type="entry name" value="ECF_Sigma-70_Domain"/>
</dbReference>
<evidence type="ECO:0000256" key="5">
    <source>
        <dbReference type="ARBA" id="ARBA00023163"/>
    </source>
</evidence>
<dbReference type="GO" id="GO:0003677">
    <property type="term" value="F:DNA binding"/>
    <property type="evidence" value="ECO:0007669"/>
    <property type="project" value="InterPro"/>
</dbReference>
<dbReference type="GO" id="GO:0006352">
    <property type="term" value="P:DNA-templated transcription initiation"/>
    <property type="evidence" value="ECO:0007669"/>
    <property type="project" value="InterPro"/>
</dbReference>
<keyword evidence="3" id="KW-0805">Transcription regulation</keyword>
<dbReference type="NCBIfam" id="TIGR02937">
    <property type="entry name" value="sigma70-ECF"/>
    <property type="match status" value="1"/>
</dbReference>
<feature type="domain" description="RNA polymerase sigma factor 70 region 4 type 2" evidence="8">
    <location>
        <begin position="111"/>
        <end position="160"/>
    </location>
</feature>
<evidence type="ECO:0000256" key="1">
    <source>
        <dbReference type="ARBA" id="ARBA00010641"/>
    </source>
</evidence>
<dbReference type="RefSeq" id="WP_138047152.1">
    <property type="nucleotide sequence ID" value="NZ_VBZC01000026.1"/>
</dbReference>
<dbReference type="AlphaFoldDB" id="A0A5R9FPC0"/>
<dbReference type="Proteomes" id="UP000305906">
    <property type="component" value="Unassembled WGS sequence"/>
</dbReference>
<dbReference type="GO" id="GO:0016987">
    <property type="term" value="F:sigma factor activity"/>
    <property type="evidence" value="ECO:0007669"/>
    <property type="project" value="UniProtKB-KW"/>
</dbReference>
<dbReference type="PANTHER" id="PTHR30173">
    <property type="entry name" value="SIGMA 19 FACTOR"/>
    <property type="match status" value="1"/>
</dbReference>
<dbReference type="Gene3D" id="1.10.10.10">
    <property type="entry name" value="Winged helix-like DNA-binding domain superfamily/Winged helix DNA-binding domain"/>
    <property type="match status" value="1"/>
</dbReference>
<comment type="caution">
    <text evidence="9">The sequence shown here is derived from an EMBL/GenBank/DDBJ whole genome shotgun (WGS) entry which is preliminary data.</text>
</comment>
<dbReference type="SUPFAM" id="SSF54427">
    <property type="entry name" value="NTF2-like"/>
    <property type="match status" value="1"/>
</dbReference>
<comment type="similarity">
    <text evidence="1">Belongs to the sigma-70 factor family. ECF subfamily.</text>
</comment>
<evidence type="ECO:0000259" key="7">
    <source>
        <dbReference type="Pfam" id="PF04542"/>
    </source>
</evidence>
<sequence length="298" mass="32506">MREDEQLAEQFETHRVHLRAVAQRMLGSLSDADDAVQEAWLRLSRVDVDAIENLAAWLRTVTARICLDMLRSRSSRREDLVGQQMPEAPCSDDDSGPEREAVLADSVGPALLVVLDTLEPAERVAFVLHDIFAVPFAEIAGIVDRTPVATKKLASRARRKVRGTPLIPRAELARRRQVVETFLTAARDGDLDAILTVLAPDVVRRADRAALPADAPAEVRGAHSVAQGVKDFGQRARFAEPALVDGAVGAVVARWGRLQLALTFTVEDDRITAYEVICVPERLARLELALIDGCASAG</sequence>
<dbReference type="InterPro" id="IPR013324">
    <property type="entry name" value="RNA_pol_sigma_r3/r4-like"/>
</dbReference>
<dbReference type="Gene3D" id="1.10.1740.10">
    <property type="match status" value="1"/>
</dbReference>
<evidence type="ECO:0000259" key="8">
    <source>
        <dbReference type="Pfam" id="PF08281"/>
    </source>
</evidence>
<dbReference type="InterPro" id="IPR013249">
    <property type="entry name" value="RNA_pol_sigma70_r4_t2"/>
</dbReference>
<dbReference type="Pfam" id="PF08281">
    <property type="entry name" value="Sigma70_r4_2"/>
    <property type="match status" value="1"/>
</dbReference>
<keyword evidence="10" id="KW-1185">Reference proteome</keyword>
<evidence type="ECO:0000256" key="6">
    <source>
        <dbReference type="SAM" id="MobiDB-lite"/>
    </source>
</evidence>
<name>A0A5R9FPC0_9ACTN</name>
<evidence type="ECO:0000256" key="4">
    <source>
        <dbReference type="ARBA" id="ARBA00023082"/>
    </source>
</evidence>
<feature type="domain" description="RNA polymerase sigma-70 region 2" evidence="7">
    <location>
        <begin position="11"/>
        <end position="74"/>
    </location>
</feature>